<keyword evidence="1" id="KW-0472">Membrane</keyword>
<organism evidence="2 3">
    <name type="scientific">Candidatus Falkowbacteria bacterium RIFOXYD2_FULL_34_120</name>
    <dbReference type="NCBI Taxonomy" id="1798007"/>
    <lineage>
        <taxon>Bacteria</taxon>
        <taxon>Candidatus Falkowiibacteriota</taxon>
    </lineage>
</organism>
<accession>A0A1F5TNS2</accession>
<keyword evidence="1" id="KW-1133">Transmembrane helix</keyword>
<evidence type="ECO:0000256" key="1">
    <source>
        <dbReference type="SAM" id="Phobius"/>
    </source>
</evidence>
<proteinExistence type="predicted"/>
<dbReference type="EMBL" id="MFGO01000027">
    <property type="protein sequence ID" value="OGF40507.1"/>
    <property type="molecule type" value="Genomic_DNA"/>
</dbReference>
<evidence type="ECO:0000313" key="2">
    <source>
        <dbReference type="EMBL" id="OGF40507.1"/>
    </source>
</evidence>
<feature type="transmembrane region" description="Helical" evidence="1">
    <location>
        <begin position="45"/>
        <end position="72"/>
    </location>
</feature>
<comment type="caution">
    <text evidence="2">The sequence shown here is derived from an EMBL/GenBank/DDBJ whole genome shotgun (WGS) entry which is preliminary data.</text>
</comment>
<evidence type="ECO:0000313" key="3">
    <source>
        <dbReference type="Proteomes" id="UP000177579"/>
    </source>
</evidence>
<protein>
    <submittedName>
        <fullName evidence="2">Uncharacterized protein</fullName>
    </submittedName>
</protein>
<name>A0A1F5TNS2_9BACT</name>
<dbReference type="AlphaFoldDB" id="A0A1F5TNS2"/>
<dbReference type="Proteomes" id="UP000177579">
    <property type="component" value="Unassembled WGS sequence"/>
</dbReference>
<sequence length="104" mass="12434">MKRNFYILMTIVLMLELSFLAHSLIERYYIDLVLEKGETLNNTFFFGFLYCVLPWWVQYSLLILAVTGGYFLGKFWWRIVYIEKRHSFLLSSRTKRSEDPGSTS</sequence>
<reference evidence="2 3" key="1">
    <citation type="journal article" date="2016" name="Nat. Commun.">
        <title>Thousands of microbial genomes shed light on interconnected biogeochemical processes in an aquifer system.</title>
        <authorList>
            <person name="Anantharaman K."/>
            <person name="Brown C.T."/>
            <person name="Hug L.A."/>
            <person name="Sharon I."/>
            <person name="Castelle C.J."/>
            <person name="Probst A.J."/>
            <person name="Thomas B.C."/>
            <person name="Singh A."/>
            <person name="Wilkins M.J."/>
            <person name="Karaoz U."/>
            <person name="Brodie E.L."/>
            <person name="Williams K.H."/>
            <person name="Hubbard S.S."/>
            <person name="Banfield J.F."/>
        </authorList>
    </citation>
    <scope>NUCLEOTIDE SEQUENCE [LARGE SCALE GENOMIC DNA]</scope>
</reference>
<keyword evidence="1" id="KW-0812">Transmembrane</keyword>
<feature type="transmembrane region" description="Helical" evidence="1">
    <location>
        <begin position="5"/>
        <end position="25"/>
    </location>
</feature>
<gene>
    <name evidence="2" type="ORF">A2531_02965</name>
</gene>